<feature type="chain" id="PRO_5036836827" evidence="1">
    <location>
        <begin position="23"/>
        <end position="198"/>
    </location>
</feature>
<name>A0A934VXC2_9BACT</name>
<dbReference type="Proteomes" id="UP000603141">
    <property type="component" value="Unassembled WGS sequence"/>
</dbReference>
<dbReference type="RefSeq" id="WP_200273195.1">
    <property type="nucleotide sequence ID" value="NZ_JAENIJ010000038.1"/>
</dbReference>
<feature type="signal peptide" evidence="1">
    <location>
        <begin position="1"/>
        <end position="22"/>
    </location>
</feature>
<dbReference type="AlphaFoldDB" id="A0A934VXC2"/>
<comment type="caution">
    <text evidence="2">The sequence shown here is derived from an EMBL/GenBank/DDBJ whole genome shotgun (WGS) entry which is preliminary data.</text>
</comment>
<organism evidence="2 3">
    <name type="scientific">Luteolibacter pohnpeiensis</name>
    <dbReference type="NCBI Taxonomy" id="454153"/>
    <lineage>
        <taxon>Bacteria</taxon>
        <taxon>Pseudomonadati</taxon>
        <taxon>Verrucomicrobiota</taxon>
        <taxon>Verrucomicrobiia</taxon>
        <taxon>Verrucomicrobiales</taxon>
        <taxon>Verrucomicrobiaceae</taxon>
        <taxon>Luteolibacter</taxon>
    </lineage>
</organism>
<dbReference type="EMBL" id="JAENIJ010000038">
    <property type="protein sequence ID" value="MBK1884210.1"/>
    <property type="molecule type" value="Genomic_DNA"/>
</dbReference>
<protein>
    <submittedName>
        <fullName evidence="2">Uncharacterized protein</fullName>
    </submittedName>
</protein>
<reference evidence="2" key="1">
    <citation type="submission" date="2021-01" db="EMBL/GenBank/DDBJ databases">
        <title>Modified the classification status of verrucomicrobia.</title>
        <authorList>
            <person name="Feng X."/>
        </authorList>
    </citation>
    <scope>NUCLEOTIDE SEQUENCE</scope>
    <source>
        <strain evidence="2">KCTC 22041</strain>
    </source>
</reference>
<evidence type="ECO:0000313" key="2">
    <source>
        <dbReference type="EMBL" id="MBK1884210.1"/>
    </source>
</evidence>
<keyword evidence="3" id="KW-1185">Reference proteome</keyword>
<gene>
    <name evidence="2" type="ORF">JIN85_17455</name>
</gene>
<evidence type="ECO:0000256" key="1">
    <source>
        <dbReference type="SAM" id="SignalP"/>
    </source>
</evidence>
<evidence type="ECO:0000313" key="3">
    <source>
        <dbReference type="Proteomes" id="UP000603141"/>
    </source>
</evidence>
<sequence>MKACWISLIVSCLCLLPSGAVTFDMKSLGASLNGWDNHQTAHYSFSDTHYQTHQPTLTRTPSGGMFLSAQVDLISKGSAAAVCHLGLTFSSAGVLESAQVKGTISGKSIDTGLIRRPDAPQVSAAEESAEPPRPFHATDELINEVFVAFDGEMEKALGERKKDRKDLISRIFTHGAYKADLSAGLRHNLNLILQSVHD</sequence>
<accession>A0A934VXC2</accession>
<proteinExistence type="predicted"/>
<keyword evidence="1" id="KW-0732">Signal</keyword>